<evidence type="ECO:0000313" key="6">
    <source>
        <dbReference type="EMBL" id="TRY67312.1"/>
    </source>
</evidence>
<dbReference type="Gene3D" id="3.30.420.40">
    <property type="match status" value="1"/>
</dbReference>
<feature type="active site" description="Proton acceptor" evidence="3">
    <location>
        <position position="153"/>
    </location>
</feature>
<comment type="similarity">
    <text evidence="1">Belongs to the GDA1/CD39 NTPase family.</text>
</comment>
<dbReference type="InterPro" id="IPR000407">
    <property type="entry name" value="GDA1_CD39_NTPase"/>
</dbReference>
<accession>A0A553NPD8</accession>
<evidence type="ECO:0000313" key="7">
    <source>
        <dbReference type="Proteomes" id="UP000318571"/>
    </source>
</evidence>
<dbReference type="GO" id="GO:0004382">
    <property type="term" value="F:GDP phosphatase activity"/>
    <property type="evidence" value="ECO:0007669"/>
    <property type="project" value="TreeGrafter"/>
</dbReference>
<dbReference type="GO" id="GO:0005886">
    <property type="term" value="C:plasma membrane"/>
    <property type="evidence" value="ECO:0007669"/>
    <property type="project" value="TreeGrafter"/>
</dbReference>
<dbReference type="AlphaFoldDB" id="A0A553NPD8"/>
<protein>
    <recommendedName>
        <fullName evidence="8">Ectonucleoside triphosphate diphosphohydrolase 1</fullName>
    </recommendedName>
</protein>
<feature type="transmembrane region" description="Helical" evidence="4">
    <location>
        <begin position="463"/>
        <end position="484"/>
    </location>
</feature>
<evidence type="ECO:0000256" key="2">
    <source>
        <dbReference type="ARBA" id="ARBA00022801"/>
    </source>
</evidence>
<feature type="chain" id="PRO_5022020094" description="Ectonucleoside triphosphate diphosphohydrolase 1" evidence="5">
    <location>
        <begin position="24"/>
        <end position="490"/>
    </location>
</feature>
<evidence type="ECO:0000256" key="3">
    <source>
        <dbReference type="PIRSR" id="PIRSR600407-1"/>
    </source>
</evidence>
<evidence type="ECO:0000256" key="5">
    <source>
        <dbReference type="SAM" id="SignalP"/>
    </source>
</evidence>
<dbReference type="GO" id="GO:0009134">
    <property type="term" value="P:nucleoside diphosphate catabolic process"/>
    <property type="evidence" value="ECO:0007669"/>
    <property type="project" value="TreeGrafter"/>
</dbReference>
<gene>
    <name evidence="6" type="ORF">TCAL_05159</name>
</gene>
<dbReference type="GO" id="GO:0017111">
    <property type="term" value="F:ribonucleoside triphosphate phosphatase activity"/>
    <property type="evidence" value="ECO:0007669"/>
    <property type="project" value="TreeGrafter"/>
</dbReference>
<proteinExistence type="inferred from homology"/>
<dbReference type="EMBL" id="VCGU01000011">
    <property type="protein sequence ID" value="TRY67312.1"/>
    <property type="molecule type" value="Genomic_DNA"/>
</dbReference>
<dbReference type="GO" id="GO:0045134">
    <property type="term" value="F:UDP phosphatase activity"/>
    <property type="evidence" value="ECO:0007669"/>
    <property type="project" value="TreeGrafter"/>
</dbReference>
<keyword evidence="7" id="KW-1185">Reference proteome</keyword>
<evidence type="ECO:0000256" key="4">
    <source>
        <dbReference type="SAM" id="Phobius"/>
    </source>
</evidence>
<reference evidence="6 7" key="1">
    <citation type="journal article" date="2018" name="Nat. Ecol. Evol.">
        <title>Genomic signatures of mitonuclear coevolution across populations of Tigriopus californicus.</title>
        <authorList>
            <person name="Barreto F.S."/>
            <person name="Watson E.T."/>
            <person name="Lima T.G."/>
            <person name="Willett C.S."/>
            <person name="Edmands S."/>
            <person name="Li W."/>
            <person name="Burton R.S."/>
        </authorList>
    </citation>
    <scope>NUCLEOTIDE SEQUENCE [LARGE SCALE GENOMIC DNA]</scope>
    <source>
        <strain evidence="6 7">San Diego</strain>
    </source>
</reference>
<organism evidence="6 7">
    <name type="scientific">Tigriopus californicus</name>
    <name type="common">Marine copepod</name>
    <dbReference type="NCBI Taxonomy" id="6832"/>
    <lineage>
        <taxon>Eukaryota</taxon>
        <taxon>Metazoa</taxon>
        <taxon>Ecdysozoa</taxon>
        <taxon>Arthropoda</taxon>
        <taxon>Crustacea</taxon>
        <taxon>Multicrustacea</taxon>
        <taxon>Hexanauplia</taxon>
        <taxon>Copepoda</taxon>
        <taxon>Harpacticoida</taxon>
        <taxon>Harpacticidae</taxon>
        <taxon>Tigriopus</taxon>
    </lineage>
</organism>
<dbReference type="OrthoDB" id="6372431at2759"/>
<evidence type="ECO:0008006" key="8">
    <source>
        <dbReference type="Google" id="ProtNLM"/>
    </source>
</evidence>
<evidence type="ECO:0000256" key="1">
    <source>
        <dbReference type="ARBA" id="ARBA00009283"/>
    </source>
</evidence>
<sequence length="490" mass="54803">MQRWAIVIMLFLGALFNLPTTWSKHTPKIVEAVVIDAGSSHTSALLYRWSSDLISGTGLVQEMEQIYLDTPVTSFAGDPGNLTTFMQDLINDMKDWGSTSSDIPIYVGATAGMRILQESKPEDVDEILEVIERVIKNSRFEVGDVAILSGSDESLYSWLSVNVLSRAIPASPKGSSGNEQIETAGALDMGGGSLEVAFNCVDGCDQAHTLDVFNQTFTVWPSMASCYGIREAMGRYTALTIYQAFKRGENLTGVDIHNPCANEHSQLRDKWLGDFSTIKSNIFTNNCTKIIDAEFSDWLVSIPDGLEFHFHDSYDEHKCDQVLEPLTNFSACREIFGQECLNPSGLSLPNDTFYGFSSFYHSFRKPLNLEKSTDYATAMHKIKEVCQEPQSCDTCSKTDCFEVSYVFKILTDGLSFNKDTFGHLQFVDEIKGSQVSWTLGYATMRSQEPLDESRNITLISQCFFPWMILICVMCILFHLTYCFLPLCSLC</sequence>
<keyword evidence="4" id="KW-0472">Membrane</keyword>
<keyword evidence="4" id="KW-0812">Transmembrane</keyword>
<dbReference type="OMA" id="PYSHCAF"/>
<dbReference type="Pfam" id="PF01150">
    <property type="entry name" value="GDA1_CD39"/>
    <property type="match status" value="1"/>
</dbReference>
<dbReference type="Gene3D" id="3.30.420.150">
    <property type="entry name" value="Exopolyphosphatase. Domain 2"/>
    <property type="match status" value="1"/>
</dbReference>
<feature type="signal peptide" evidence="5">
    <location>
        <begin position="1"/>
        <end position="23"/>
    </location>
</feature>
<keyword evidence="2" id="KW-0378">Hydrolase</keyword>
<name>A0A553NPD8_TIGCA</name>
<keyword evidence="4" id="KW-1133">Transmembrane helix</keyword>
<comment type="caution">
    <text evidence="6">The sequence shown here is derived from an EMBL/GenBank/DDBJ whole genome shotgun (WGS) entry which is preliminary data.</text>
</comment>
<dbReference type="STRING" id="6832.A0A553NPD8"/>
<dbReference type="PANTHER" id="PTHR11782">
    <property type="entry name" value="ADENOSINE/GUANOSINE DIPHOSPHATASE"/>
    <property type="match status" value="1"/>
</dbReference>
<dbReference type="Proteomes" id="UP000318571">
    <property type="component" value="Chromosome 4"/>
</dbReference>
<keyword evidence="5" id="KW-0732">Signal</keyword>
<dbReference type="PANTHER" id="PTHR11782:SF83">
    <property type="entry name" value="GUANOSINE-DIPHOSPHATASE"/>
    <property type="match status" value="1"/>
</dbReference>